<feature type="transmembrane region" description="Helical" evidence="5">
    <location>
        <begin position="48"/>
        <end position="64"/>
    </location>
</feature>
<evidence type="ECO:0000313" key="7">
    <source>
        <dbReference type="Proteomes" id="UP000193335"/>
    </source>
</evidence>
<protein>
    <recommendedName>
        <fullName evidence="8">PQ-loop repeat-containing protein</fullName>
    </recommendedName>
</protein>
<dbReference type="GO" id="GO:0016020">
    <property type="term" value="C:membrane"/>
    <property type="evidence" value="ECO:0007669"/>
    <property type="project" value="UniProtKB-SubCell"/>
</dbReference>
<evidence type="ECO:0000256" key="4">
    <source>
        <dbReference type="ARBA" id="ARBA00023136"/>
    </source>
</evidence>
<dbReference type="Pfam" id="PF04193">
    <property type="entry name" value="PQ-loop"/>
    <property type="match status" value="1"/>
</dbReference>
<dbReference type="EMBL" id="NAFL01000155">
    <property type="protein sequence ID" value="OSJ36980.1"/>
    <property type="molecule type" value="Genomic_DNA"/>
</dbReference>
<name>A0A1Y2K0L3_BRAJP</name>
<proteinExistence type="predicted"/>
<gene>
    <name evidence="6" type="ORF">BSZ19_01535</name>
</gene>
<evidence type="ECO:0000256" key="5">
    <source>
        <dbReference type="SAM" id="Phobius"/>
    </source>
</evidence>
<keyword evidence="2 5" id="KW-0812">Transmembrane</keyword>
<feature type="transmembrane region" description="Helical" evidence="5">
    <location>
        <begin position="15"/>
        <end position="36"/>
    </location>
</feature>
<evidence type="ECO:0000256" key="1">
    <source>
        <dbReference type="ARBA" id="ARBA00004141"/>
    </source>
</evidence>
<keyword evidence="4 5" id="KW-0472">Membrane</keyword>
<keyword evidence="3 5" id="KW-1133">Transmembrane helix</keyword>
<dbReference type="Gene3D" id="1.20.1280.290">
    <property type="match status" value="1"/>
</dbReference>
<comment type="subcellular location">
    <subcellularLocation>
        <location evidence="1">Membrane</location>
        <topology evidence="1">Multi-pass membrane protein</topology>
    </subcellularLocation>
</comment>
<evidence type="ECO:0000313" key="6">
    <source>
        <dbReference type="EMBL" id="OSJ36980.1"/>
    </source>
</evidence>
<sequence length="109" mass="12249">MNTLHTWFSQQSPFLIGYFATALVIGAYVPQIWRLLREQCSAGISERAYAVWMLSSALFLGHSITIGDQVFMATQLVNIFALAIILVLARRFRNQVCAAHAHKLRVVQA</sequence>
<accession>A0A1Y2K0L3</accession>
<evidence type="ECO:0008006" key="8">
    <source>
        <dbReference type="Google" id="ProtNLM"/>
    </source>
</evidence>
<organism evidence="6 7">
    <name type="scientific">Bradyrhizobium japonicum</name>
    <dbReference type="NCBI Taxonomy" id="375"/>
    <lineage>
        <taxon>Bacteria</taxon>
        <taxon>Pseudomonadati</taxon>
        <taxon>Pseudomonadota</taxon>
        <taxon>Alphaproteobacteria</taxon>
        <taxon>Hyphomicrobiales</taxon>
        <taxon>Nitrobacteraceae</taxon>
        <taxon>Bradyrhizobium</taxon>
    </lineage>
</organism>
<evidence type="ECO:0000256" key="3">
    <source>
        <dbReference type="ARBA" id="ARBA00022989"/>
    </source>
</evidence>
<reference evidence="6 7" key="1">
    <citation type="submission" date="2017-03" db="EMBL/GenBank/DDBJ databases">
        <title>Whole genome sequences of fourteen strains of Bradyrhizobium canariense and one strain of Bradyrhizobium japonicum isolated from Lupinus (Papilionoideae: Genisteae) species in Algeria.</title>
        <authorList>
            <person name="Crovadore J."/>
            <person name="Chekireb D."/>
            <person name="Brachmann A."/>
            <person name="Chablais R."/>
            <person name="Cochard B."/>
            <person name="Lefort F."/>
        </authorList>
    </citation>
    <scope>NUCLEOTIDE SEQUENCE [LARGE SCALE GENOMIC DNA]</scope>
    <source>
        <strain evidence="6 7">UBMA197</strain>
    </source>
</reference>
<dbReference type="AlphaFoldDB" id="A0A1Y2K0L3"/>
<feature type="transmembrane region" description="Helical" evidence="5">
    <location>
        <begin position="70"/>
        <end position="89"/>
    </location>
</feature>
<dbReference type="InterPro" id="IPR006603">
    <property type="entry name" value="PQ-loop_rpt"/>
</dbReference>
<dbReference type="RefSeq" id="WP_085398247.1">
    <property type="nucleotide sequence ID" value="NZ_NAFL01000155.1"/>
</dbReference>
<evidence type="ECO:0000256" key="2">
    <source>
        <dbReference type="ARBA" id="ARBA00022692"/>
    </source>
</evidence>
<comment type="caution">
    <text evidence="6">The sequence shown here is derived from an EMBL/GenBank/DDBJ whole genome shotgun (WGS) entry which is preliminary data.</text>
</comment>
<dbReference type="Proteomes" id="UP000193335">
    <property type="component" value="Unassembled WGS sequence"/>
</dbReference>